<comment type="caution">
    <text evidence="1">The sequence shown here is derived from an EMBL/GenBank/DDBJ whole genome shotgun (WGS) entry which is preliminary data.</text>
</comment>
<organism evidence="1 2">
    <name type="scientific">SAR324 cluster bacterium</name>
    <dbReference type="NCBI Taxonomy" id="2024889"/>
    <lineage>
        <taxon>Bacteria</taxon>
        <taxon>Deltaproteobacteria</taxon>
        <taxon>SAR324 cluster</taxon>
    </lineage>
</organism>
<dbReference type="SUPFAM" id="SSF51445">
    <property type="entry name" value="(Trans)glycosidases"/>
    <property type="match status" value="1"/>
</dbReference>
<feature type="non-terminal residue" evidence="1">
    <location>
        <position position="1"/>
    </location>
</feature>
<dbReference type="PANTHER" id="PTHR47786:SF2">
    <property type="entry name" value="GLYCOSYL HYDROLASE FAMILY 13 CATALYTIC DOMAIN-CONTAINING PROTEIN"/>
    <property type="match status" value="1"/>
</dbReference>
<proteinExistence type="predicted"/>
<name>A0A7X9IKU7_9DELT</name>
<gene>
    <name evidence="1" type="ORF">GYA55_04085</name>
</gene>
<dbReference type="Gene3D" id="3.20.20.80">
    <property type="entry name" value="Glycosidases"/>
    <property type="match status" value="1"/>
</dbReference>
<dbReference type="AlphaFoldDB" id="A0A7X9IKU7"/>
<evidence type="ECO:0000313" key="2">
    <source>
        <dbReference type="Proteomes" id="UP000524246"/>
    </source>
</evidence>
<dbReference type="Proteomes" id="UP000524246">
    <property type="component" value="Unassembled WGS sequence"/>
</dbReference>
<evidence type="ECO:0000313" key="1">
    <source>
        <dbReference type="EMBL" id="NMC62325.1"/>
    </source>
</evidence>
<protein>
    <recommendedName>
        <fullName evidence="3">Glycosyl hydrolase family 13 catalytic domain-containing protein</fullName>
    </recommendedName>
</protein>
<dbReference type="PANTHER" id="PTHR47786">
    <property type="entry name" value="ALPHA-1,4-GLUCAN:MALTOSE-1-PHOSPHATE MALTOSYLTRANSFERASE"/>
    <property type="match status" value="1"/>
</dbReference>
<dbReference type="EMBL" id="JAAZON010000167">
    <property type="protein sequence ID" value="NMC62325.1"/>
    <property type="molecule type" value="Genomic_DNA"/>
</dbReference>
<evidence type="ECO:0008006" key="3">
    <source>
        <dbReference type="Google" id="ProtNLM"/>
    </source>
</evidence>
<accession>A0A7X9IKU7</accession>
<dbReference type="InterPro" id="IPR017853">
    <property type="entry name" value="GH"/>
</dbReference>
<sequence>ERYYWDDTLQLDISNPKTRQVLIGVVKDLVKLYGVYGFRVDMAYQLLHEPFRLNWANETKFPLSDRFEDEFLVQLIREVKAEYPRVAFIAEGFWNWEKLNAAGFDLMYGQNDMILAGGFRHIGWYEAMKNRDPWTMSEAIKRASFLYWQLGGQAMYSFIGHHDLPAPKRIFGDWLWGATFMTLLLPMAHNWYAGTEVGFEEPCDENGKMISFNKRTQIKWRELNSSYSRFVSNCMAAEAEIRKVFGKPEMKALWPQDGSQWIGYLLRPRGEDINGRKVLVLANPVDYSLEIHINRPDLGLCDFNTHLEKCGPHGQVLVWLDAENNPRSQSPCSV</sequence>
<reference evidence="1 2" key="1">
    <citation type="journal article" date="2020" name="Biotechnol. Biofuels">
        <title>New insights from the biogas microbiome by comprehensive genome-resolved metagenomics of nearly 1600 species originating from multiple anaerobic digesters.</title>
        <authorList>
            <person name="Campanaro S."/>
            <person name="Treu L."/>
            <person name="Rodriguez-R L.M."/>
            <person name="Kovalovszki A."/>
            <person name="Ziels R.M."/>
            <person name="Maus I."/>
            <person name="Zhu X."/>
            <person name="Kougias P.G."/>
            <person name="Basile A."/>
            <person name="Luo G."/>
            <person name="Schluter A."/>
            <person name="Konstantinidis K.T."/>
            <person name="Angelidaki I."/>
        </authorList>
    </citation>
    <scope>NUCLEOTIDE SEQUENCE [LARGE SCALE GENOMIC DNA]</scope>
    <source>
        <strain evidence="1">AS27yjCOA_65</strain>
    </source>
</reference>